<dbReference type="Proteomes" id="UP000512167">
    <property type="component" value="Chromosome"/>
</dbReference>
<protein>
    <submittedName>
        <fullName evidence="1">Uncharacterized protein</fullName>
    </submittedName>
</protein>
<keyword evidence="2" id="KW-1185">Reference proteome</keyword>
<gene>
    <name evidence="1" type="ORF">HF295_00425</name>
</gene>
<dbReference type="KEGG" id="tbk:HF295_00425"/>
<evidence type="ECO:0000313" key="1">
    <source>
        <dbReference type="EMBL" id="QLY39403.1"/>
    </source>
</evidence>
<dbReference type="AlphaFoldDB" id="A0A7L6MZI6"/>
<accession>A0A7L6MZI6</accession>
<organism evidence="1 2">
    <name type="scientific">Hujiaoplasma nucleasis</name>
    <dbReference type="NCBI Taxonomy" id="2725268"/>
    <lineage>
        <taxon>Bacteria</taxon>
        <taxon>Bacillati</taxon>
        <taxon>Mycoplasmatota</taxon>
        <taxon>Mollicutes</taxon>
        <taxon>Candidatus Izemoplasmatales</taxon>
        <taxon>Hujiaoplasmataceae</taxon>
        <taxon>Hujiaoplasma</taxon>
    </lineage>
</organism>
<reference evidence="1 2" key="1">
    <citation type="submission" date="2020-04" db="EMBL/GenBank/DDBJ databases">
        <authorList>
            <person name="Zheng R.K."/>
            <person name="Sun C.M."/>
        </authorList>
    </citation>
    <scope>NUCLEOTIDE SEQUENCE [LARGE SCALE GENOMIC DNA]</scope>
    <source>
        <strain evidence="2">zrk29</strain>
    </source>
</reference>
<dbReference type="EMBL" id="CP051151">
    <property type="protein sequence ID" value="QLY39403.1"/>
    <property type="molecule type" value="Genomic_DNA"/>
</dbReference>
<dbReference type="RefSeq" id="WP_312031870.1">
    <property type="nucleotide sequence ID" value="NZ_CP051151.1"/>
</dbReference>
<name>A0A7L6MZI6_9MOLU</name>
<evidence type="ECO:0000313" key="2">
    <source>
        <dbReference type="Proteomes" id="UP000512167"/>
    </source>
</evidence>
<proteinExistence type="predicted"/>
<sequence>MNYTQTLREFCKQNQGHIFDVQYEQNHRFSLVPYKTLLKILNRLVEEDIVSSISKGVYIINSDEELNIDNAIKEYYIDYFSGMMIGKALYNYYDIGDQDEDSIEVYTNKIISNNKTIGKYHLIKFDTHFCDEVVRLVTALELIEKVSTIKDINYIRYNEEIESGVKSYTNEIFKELITNHRYKYSTIATLDEMLQRFSIENNALSIYKENYINAF</sequence>